<keyword evidence="2" id="KW-1185">Reference proteome</keyword>
<name>A0AAD7KF64_9AGAR</name>
<evidence type="ECO:0000313" key="1">
    <source>
        <dbReference type="EMBL" id="KAJ7784386.1"/>
    </source>
</evidence>
<dbReference type="Proteomes" id="UP001215598">
    <property type="component" value="Unassembled WGS sequence"/>
</dbReference>
<sequence>MANSTVIPSTKISIIPERNRGKPWFDDGNVILMSNDRLEAMAFRVYKGMVAQHSPMLRAKLENGVTDVVYGCPAVQMDDSSADLSNFLTVIHGCERSLQLHSKQDFTTLVSVLRIATKYKADALRKRALHPLERIYPPELSEWDDNFESHSMIWHLDPVTVINVARELSVWSILPAAMAFLANSTLAQEAFGASVLQTQPLRFAPGLYQACDMKAFTLMKEYNHASISKTLRFIREQAKERHGSCQRLDGCGNKFTAAFIALCVAAATSEGPAGYPTFVITVQGVLQREEFCGSCRDRVELGLQRRRRAWWRGLPEALGFSGWDDARLQ</sequence>
<reference evidence="1" key="1">
    <citation type="submission" date="2023-03" db="EMBL/GenBank/DDBJ databases">
        <title>Massive genome expansion in bonnet fungi (Mycena s.s.) driven by repeated elements and novel gene families across ecological guilds.</title>
        <authorList>
            <consortium name="Lawrence Berkeley National Laboratory"/>
            <person name="Harder C.B."/>
            <person name="Miyauchi S."/>
            <person name="Viragh M."/>
            <person name="Kuo A."/>
            <person name="Thoen E."/>
            <person name="Andreopoulos B."/>
            <person name="Lu D."/>
            <person name="Skrede I."/>
            <person name="Drula E."/>
            <person name="Henrissat B."/>
            <person name="Morin E."/>
            <person name="Kohler A."/>
            <person name="Barry K."/>
            <person name="LaButti K."/>
            <person name="Morin E."/>
            <person name="Salamov A."/>
            <person name="Lipzen A."/>
            <person name="Mereny Z."/>
            <person name="Hegedus B."/>
            <person name="Baldrian P."/>
            <person name="Stursova M."/>
            <person name="Weitz H."/>
            <person name="Taylor A."/>
            <person name="Grigoriev I.V."/>
            <person name="Nagy L.G."/>
            <person name="Martin F."/>
            <person name="Kauserud H."/>
        </authorList>
    </citation>
    <scope>NUCLEOTIDE SEQUENCE</scope>
    <source>
        <strain evidence="1">CBHHK182m</strain>
    </source>
</reference>
<evidence type="ECO:0008006" key="3">
    <source>
        <dbReference type="Google" id="ProtNLM"/>
    </source>
</evidence>
<dbReference type="AlphaFoldDB" id="A0AAD7KF64"/>
<accession>A0AAD7KF64</accession>
<evidence type="ECO:0000313" key="2">
    <source>
        <dbReference type="Proteomes" id="UP001215598"/>
    </source>
</evidence>
<gene>
    <name evidence="1" type="ORF">B0H16DRAFT_1296921</name>
</gene>
<dbReference type="EMBL" id="JARKIB010000002">
    <property type="protein sequence ID" value="KAJ7784386.1"/>
    <property type="molecule type" value="Genomic_DNA"/>
</dbReference>
<comment type="caution">
    <text evidence="1">The sequence shown here is derived from an EMBL/GenBank/DDBJ whole genome shotgun (WGS) entry which is preliminary data.</text>
</comment>
<protein>
    <recommendedName>
        <fullName evidence="3">BTB domain-containing protein</fullName>
    </recommendedName>
</protein>
<proteinExistence type="predicted"/>
<organism evidence="1 2">
    <name type="scientific">Mycena metata</name>
    <dbReference type="NCBI Taxonomy" id="1033252"/>
    <lineage>
        <taxon>Eukaryota</taxon>
        <taxon>Fungi</taxon>
        <taxon>Dikarya</taxon>
        <taxon>Basidiomycota</taxon>
        <taxon>Agaricomycotina</taxon>
        <taxon>Agaricomycetes</taxon>
        <taxon>Agaricomycetidae</taxon>
        <taxon>Agaricales</taxon>
        <taxon>Marasmiineae</taxon>
        <taxon>Mycenaceae</taxon>
        <taxon>Mycena</taxon>
    </lineage>
</organism>